<name>A0A6A3KIG8_9STRA</name>
<evidence type="ECO:0000313" key="1">
    <source>
        <dbReference type="EMBL" id="KAE9007130.1"/>
    </source>
</evidence>
<comment type="caution">
    <text evidence="1">The sequence shown here is derived from an EMBL/GenBank/DDBJ whole genome shotgun (WGS) entry which is preliminary data.</text>
</comment>
<gene>
    <name evidence="1" type="ORF">PF011_g11265</name>
</gene>
<organism evidence="1 2">
    <name type="scientific">Phytophthora fragariae</name>
    <dbReference type="NCBI Taxonomy" id="53985"/>
    <lineage>
        <taxon>Eukaryota</taxon>
        <taxon>Sar</taxon>
        <taxon>Stramenopiles</taxon>
        <taxon>Oomycota</taxon>
        <taxon>Peronosporomycetes</taxon>
        <taxon>Peronosporales</taxon>
        <taxon>Peronosporaceae</taxon>
        <taxon>Phytophthora</taxon>
    </lineage>
</organism>
<proteinExistence type="predicted"/>
<reference evidence="1 2" key="1">
    <citation type="submission" date="2018-09" db="EMBL/GenBank/DDBJ databases">
        <title>Genomic investigation of the strawberry pathogen Phytophthora fragariae indicates pathogenicity is determined by transcriptional variation in three key races.</title>
        <authorList>
            <person name="Adams T.M."/>
            <person name="Armitage A.D."/>
            <person name="Sobczyk M.K."/>
            <person name="Bates H.J."/>
            <person name="Dunwell J.M."/>
            <person name="Nellist C.F."/>
            <person name="Harrison R.J."/>
        </authorList>
    </citation>
    <scope>NUCLEOTIDE SEQUENCE [LARGE SCALE GENOMIC DNA]</scope>
    <source>
        <strain evidence="1 2">SCRP245</strain>
    </source>
</reference>
<dbReference type="Proteomes" id="UP000460718">
    <property type="component" value="Unassembled WGS sequence"/>
</dbReference>
<accession>A0A6A3KIG8</accession>
<dbReference type="EMBL" id="QXFW01000620">
    <property type="protein sequence ID" value="KAE9007130.1"/>
    <property type="molecule type" value="Genomic_DNA"/>
</dbReference>
<dbReference type="AlphaFoldDB" id="A0A6A3KIG8"/>
<protein>
    <submittedName>
        <fullName evidence="1">Uncharacterized protein</fullName>
    </submittedName>
</protein>
<evidence type="ECO:0000313" key="2">
    <source>
        <dbReference type="Proteomes" id="UP000460718"/>
    </source>
</evidence>
<sequence length="107" mass="11816">MQLPQPRHTTQGVILEFRDWLFFERSPKKLKHIMFGNKIPRGKEFPEGGGLGTASVYAAEHAVKSAQIVSVLVFPRSTPNKPDVSVAGRLRSETTTDKTGNVRAGIK</sequence>